<reference evidence="7 8" key="1">
    <citation type="journal article" date="2016" name="Nat. Commun.">
        <title>Thousands of microbial genomes shed light on interconnected biogeochemical processes in an aquifer system.</title>
        <authorList>
            <person name="Anantharaman K."/>
            <person name="Brown C.T."/>
            <person name="Hug L.A."/>
            <person name="Sharon I."/>
            <person name="Castelle C.J."/>
            <person name="Probst A.J."/>
            <person name="Thomas B.C."/>
            <person name="Singh A."/>
            <person name="Wilkins M.J."/>
            <person name="Karaoz U."/>
            <person name="Brodie E.L."/>
            <person name="Williams K.H."/>
            <person name="Hubbard S.S."/>
            <person name="Banfield J.F."/>
        </authorList>
    </citation>
    <scope>NUCLEOTIDE SEQUENCE [LARGE SCALE GENOMIC DNA]</scope>
</reference>
<dbReference type="Pfam" id="PF04932">
    <property type="entry name" value="Wzy_C"/>
    <property type="match status" value="1"/>
</dbReference>
<keyword evidence="4 5" id="KW-0472">Membrane</keyword>
<evidence type="ECO:0000256" key="3">
    <source>
        <dbReference type="ARBA" id="ARBA00022989"/>
    </source>
</evidence>
<evidence type="ECO:0000256" key="2">
    <source>
        <dbReference type="ARBA" id="ARBA00022692"/>
    </source>
</evidence>
<dbReference type="AlphaFoldDB" id="A0A1F4PP93"/>
<feature type="transmembrane region" description="Helical" evidence="5">
    <location>
        <begin position="189"/>
        <end position="207"/>
    </location>
</feature>
<feature type="transmembrane region" description="Helical" evidence="5">
    <location>
        <begin position="451"/>
        <end position="467"/>
    </location>
</feature>
<feature type="transmembrane region" description="Helical" evidence="5">
    <location>
        <begin position="267"/>
        <end position="286"/>
    </location>
</feature>
<dbReference type="PANTHER" id="PTHR37422">
    <property type="entry name" value="TEICHURONIC ACID BIOSYNTHESIS PROTEIN TUAE"/>
    <property type="match status" value="1"/>
</dbReference>
<keyword evidence="3 5" id="KW-1133">Transmembrane helix</keyword>
<feature type="transmembrane region" description="Helical" evidence="5">
    <location>
        <begin position="214"/>
        <end position="232"/>
    </location>
</feature>
<dbReference type="PANTHER" id="PTHR37422:SF13">
    <property type="entry name" value="LIPOPOLYSACCHARIDE BIOSYNTHESIS PROTEIN PA4999-RELATED"/>
    <property type="match status" value="1"/>
</dbReference>
<feature type="transmembrane region" description="Helical" evidence="5">
    <location>
        <begin position="12"/>
        <end position="31"/>
    </location>
</feature>
<feature type="transmembrane region" description="Helical" evidence="5">
    <location>
        <begin position="426"/>
        <end position="445"/>
    </location>
</feature>
<dbReference type="STRING" id="1798539.A2994_02420"/>
<evidence type="ECO:0000259" key="6">
    <source>
        <dbReference type="Pfam" id="PF04932"/>
    </source>
</evidence>
<dbReference type="EMBL" id="METE01000004">
    <property type="protein sequence ID" value="OGB85449.1"/>
    <property type="molecule type" value="Genomic_DNA"/>
</dbReference>
<comment type="subcellular location">
    <subcellularLocation>
        <location evidence="1">Membrane</location>
        <topology evidence="1">Multi-pass membrane protein</topology>
    </subcellularLocation>
</comment>
<feature type="transmembrane region" description="Helical" evidence="5">
    <location>
        <begin position="238"/>
        <end position="255"/>
    </location>
</feature>
<dbReference type="InterPro" id="IPR007016">
    <property type="entry name" value="O-antigen_ligase-rel_domated"/>
</dbReference>
<feature type="transmembrane region" description="Helical" evidence="5">
    <location>
        <begin position="43"/>
        <end position="62"/>
    </location>
</feature>
<protein>
    <recommendedName>
        <fullName evidence="6">O-antigen ligase-related domain-containing protein</fullName>
    </recommendedName>
</protein>
<dbReference type="InterPro" id="IPR051533">
    <property type="entry name" value="WaaL-like"/>
</dbReference>
<keyword evidence="2 5" id="KW-0812">Transmembrane</keyword>
<evidence type="ECO:0000256" key="5">
    <source>
        <dbReference type="SAM" id="Phobius"/>
    </source>
</evidence>
<sequence>MNFWQKINQWWLWLTIFAIPFSVRKVIAPVFHQGVFVDYASTSLFLSDLLIGGLLLLWAMDFKRTGRFNWGPKCLTLPLLLLAGWMCLSLVWAKPDVWMGVQAALRFLLYVGFYFYLINRVADIKALLYPLMAGMVVQSGLAIAQYFTNHSLGLKWLGESVLDPIQSGIPVVLIDGARQLRAHGTLPHANVLGGYLVMGLAMMWPLLFDRGRLINRLSWWWVAGIGLIGLILSLSRSAGAALIGGGLVVLIWLALKHSARLRQSLRIGWPIILAVVIVALTQWQAVVPRWSADSNLIEQISVRSRQEQWQEFKKVYANYSVTGTGIGQYFLNIWQPAGRALLPGGQLPGNPVGTGQADSWQYRSDLGGWSYSTDRSLNYYQPVHNIYLLALAELGPVGLGLLMWILGAAAYLAVRLGRRGRLWGVAGLWATVTIAVIGLVDHYWWTLPSGRLMFMLGLSLVGVLWVNSDYNGKYGRTES</sequence>
<dbReference type="Proteomes" id="UP000179010">
    <property type="component" value="Unassembled WGS sequence"/>
</dbReference>
<feature type="domain" description="O-antigen ligase-related" evidence="6">
    <location>
        <begin position="223"/>
        <end position="402"/>
    </location>
</feature>
<dbReference type="GO" id="GO:0016020">
    <property type="term" value="C:membrane"/>
    <property type="evidence" value="ECO:0007669"/>
    <property type="project" value="UniProtKB-SubCell"/>
</dbReference>
<name>A0A1F4PP93_UNCK3</name>
<feature type="transmembrane region" description="Helical" evidence="5">
    <location>
        <begin position="99"/>
        <end position="119"/>
    </location>
</feature>
<organism evidence="7 8">
    <name type="scientific">candidate division Kazan bacterium RIFCSPLOWO2_01_FULL_48_13</name>
    <dbReference type="NCBI Taxonomy" id="1798539"/>
    <lineage>
        <taxon>Bacteria</taxon>
        <taxon>Bacteria division Kazan-3B-28</taxon>
    </lineage>
</organism>
<accession>A0A1F4PP93</accession>
<evidence type="ECO:0000256" key="4">
    <source>
        <dbReference type="ARBA" id="ARBA00023136"/>
    </source>
</evidence>
<evidence type="ECO:0000256" key="1">
    <source>
        <dbReference type="ARBA" id="ARBA00004141"/>
    </source>
</evidence>
<feature type="transmembrane region" description="Helical" evidence="5">
    <location>
        <begin position="386"/>
        <end position="414"/>
    </location>
</feature>
<gene>
    <name evidence="7" type="ORF">A2994_02420</name>
</gene>
<feature type="transmembrane region" description="Helical" evidence="5">
    <location>
        <begin position="126"/>
        <end position="147"/>
    </location>
</feature>
<evidence type="ECO:0000313" key="8">
    <source>
        <dbReference type="Proteomes" id="UP000179010"/>
    </source>
</evidence>
<proteinExistence type="predicted"/>
<evidence type="ECO:0000313" key="7">
    <source>
        <dbReference type="EMBL" id="OGB85449.1"/>
    </source>
</evidence>
<comment type="caution">
    <text evidence="7">The sequence shown here is derived from an EMBL/GenBank/DDBJ whole genome shotgun (WGS) entry which is preliminary data.</text>
</comment>
<feature type="transmembrane region" description="Helical" evidence="5">
    <location>
        <begin position="74"/>
        <end position="93"/>
    </location>
</feature>